<dbReference type="GO" id="GO:0005829">
    <property type="term" value="C:cytosol"/>
    <property type="evidence" value="ECO:0007669"/>
    <property type="project" value="TreeGrafter"/>
</dbReference>
<keyword evidence="4" id="KW-0479">Metal-binding</keyword>
<dbReference type="InterPro" id="IPR013750">
    <property type="entry name" value="GHMP_kinase_C_dom"/>
</dbReference>
<dbReference type="InterPro" id="IPR006203">
    <property type="entry name" value="GHMP_knse_ATP-bd_CS"/>
</dbReference>
<comment type="similarity">
    <text evidence="1">Belongs to the GHMP kinase family. GalK subfamily.</text>
</comment>
<dbReference type="InterPro" id="IPR036554">
    <property type="entry name" value="GHMP_kinase_C_sf"/>
</dbReference>
<dbReference type="PIRSF" id="PIRSF000530">
    <property type="entry name" value="Galactokinase"/>
    <property type="match status" value="1"/>
</dbReference>
<organism evidence="15 16">
    <name type="scientific">Rubritalea squalenifaciens DSM 18772</name>
    <dbReference type="NCBI Taxonomy" id="1123071"/>
    <lineage>
        <taxon>Bacteria</taxon>
        <taxon>Pseudomonadati</taxon>
        <taxon>Verrucomicrobiota</taxon>
        <taxon>Verrucomicrobiia</taxon>
        <taxon>Verrucomicrobiales</taxon>
        <taxon>Rubritaleaceae</taxon>
        <taxon>Rubritalea</taxon>
    </lineage>
</organism>
<dbReference type="InterPro" id="IPR020568">
    <property type="entry name" value="Ribosomal_Su5_D2-typ_SF"/>
</dbReference>
<dbReference type="GO" id="GO:0004335">
    <property type="term" value="F:galactokinase activity"/>
    <property type="evidence" value="ECO:0007669"/>
    <property type="project" value="UniProtKB-UniRule"/>
</dbReference>
<dbReference type="PROSITE" id="PS00106">
    <property type="entry name" value="GALACTOKINASE"/>
    <property type="match status" value="1"/>
</dbReference>
<dbReference type="PANTHER" id="PTHR10457:SF7">
    <property type="entry name" value="GALACTOKINASE-RELATED"/>
    <property type="match status" value="1"/>
</dbReference>
<proteinExistence type="inferred from homology"/>
<dbReference type="NCBIfam" id="TIGR00131">
    <property type="entry name" value="gal_kin"/>
    <property type="match status" value="1"/>
</dbReference>
<evidence type="ECO:0000256" key="11">
    <source>
        <dbReference type="NCBIfam" id="TIGR00131"/>
    </source>
</evidence>
<dbReference type="GO" id="GO:0006012">
    <property type="term" value="P:galactose metabolic process"/>
    <property type="evidence" value="ECO:0007669"/>
    <property type="project" value="UniProtKB-UniRule"/>
</dbReference>
<evidence type="ECO:0000256" key="3">
    <source>
        <dbReference type="ARBA" id="ARBA00022679"/>
    </source>
</evidence>
<evidence type="ECO:0000259" key="12">
    <source>
        <dbReference type="Pfam" id="PF00288"/>
    </source>
</evidence>
<dbReference type="PROSITE" id="PS00627">
    <property type="entry name" value="GHMP_KINASES_ATP"/>
    <property type="match status" value="1"/>
</dbReference>
<protein>
    <recommendedName>
        <fullName evidence="11">Galactokinase</fullName>
        <ecNumber evidence="11">2.7.1.6</ecNumber>
    </recommendedName>
</protein>
<dbReference type="SUPFAM" id="SSF54211">
    <property type="entry name" value="Ribosomal protein S5 domain 2-like"/>
    <property type="match status" value="1"/>
</dbReference>
<dbReference type="EC" id="2.7.1.6" evidence="11"/>
<dbReference type="PANTHER" id="PTHR10457">
    <property type="entry name" value="MEVALONATE KINASE/GALACTOKINASE"/>
    <property type="match status" value="1"/>
</dbReference>
<dbReference type="STRING" id="1123071.SAMN02745181_3374"/>
<dbReference type="Gene3D" id="3.30.70.890">
    <property type="entry name" value="GHMP kinase, C-terminal domain"/>
    <property type="match status" value="1"/>
</dbReference>
<evidence type="ECO:0000256" key="8">
    <source>
        <dbReference type="ARBA" id="ARBA00022842"/>
    </source>
</evidence>
<dbReference type="GO" id="GO:0046872">
    <property type="term" value="F:metal ion binding"/>
    <property type="evidence" value="ECO:0007669"/>
    <property type="project" value="UniProtKB-KW"/>
</dbReference>
<dbReference type="RefSeq" id="WP_143184929.1">
    <property type="nucleotide sequence ID" value="NZ_FQYR01000006.1"/>
</dbReference>
<evidence type="ECO:0000256" key="9">
    <source>
        <dbReference type="ARBA" id="ARBA00023144"/>
    </source>
</evidence>
<dbReference type="Pfam" id="PF00288">
    <property type="entry name" value="GHMP_kinases_N"/>
    <property type="match status" value="1"/>
</dbReference>
<dbReference type="InterPro" id="IPR014721">
    <property type="entry name" value="Ribsml_uS5_D2-typ_fold_subgr"/>
</dbReference>
<keyword evidence="5" id="KW-0547">Nucleotide-binding</keyword>
<keyword evidence="16" id="KW-1185">Reference proteome</keyword>
<feature type="domain" description="GHMP kinase C-terminal" evidence="13">
    <location>
        <begin position="286"/>
        <end position="363"/>
    </location>
</feature>
<accession>A0A1M6QEH7</accession>
<evidence type="ECO:0000313" key="15">
    <source>
        <dbReference type="EMBL" id="SHK18596.1"/>
    </source>
</evidence>
<dbReference type="InterPro" id="IPR006206">
    <property type="entry name" value="Mevalonate/galactokinase"/>
</dbReference>
<evidence type="ECO:0000313" key="16">
    <source>
        <dbReference type="Proteomes" id="UP000184510"/>
    </source>
</evidence>
<dbReference type="InterPro" id="IPR000705">
    <property type="entry name" value="Galactokinase"/>
</dbReference>
<evidence type="ECO:0000256" key="1">
    <source>
        <dbReference type="ARBA" id="ARBA00006566"/>
    </source>
</evidence>
<dbReference type="InterPro" id="IPR006204">
    <property type="entry name" value="GHMP_kinase_N_dom"/>
</dbReference>
<dbReference type="AlphaFoldDB" id="A0A1M6QEH7"/>
<evidence type="ECO:0000256" key="5">
    <source>
        <dbReference type="ARBA" id="ARBA00022741"/>
    </source>
</evidence>
<dbReference type="EMBL" id="FQYR01000006">
    <property type="protein sequence ID" value="SHK18596.1"/>
    <property type="molecule type" value="Genomic_DNA"/>
</dbReference>
<keyword evidence="9" id="KW-0299">Galactose metabolism</keyword>
<dbReference type="GO" id="GO:0005524">
    <property type="term" value="F:ATP binding"/>
    <property type="evidence" value="ECO:0007669"/>
    <property type="project" value="UniProtKB-UniRule"/>
</dbReference>
<dbReference type="InParanoid" id="A0A1M6QEH7"/>
<dbReference type="InterPro" id="IPR019741">
    <property type="entry name" value="Galactokinase_CS"/>
</dbReference>
<evidence type="ECO:0000256" key="4">
    <source>
        <dbReference type="ARBA" id="ARBA00022723"/>
    </source>
</evidence>
<evidence type="ECO:0000259" key="13">
    <source>
        <dbReference type="Pfam" id="PF08544"/>
    </source>
</evidence>
<dbReference type="Proteomes" id="UP000184510">
    <property type="component" value="Unassembled WGS sequence"/>
</dbReference>
<dbReference type="PRINTS" id="PR00473">
    <property type="entry name" value="GALCTOKINASE"/>
</dbReference>
<keyword evidence="6 15" id="KW-0418">Kinase</keyword>
<dbReference type="FunCoup" id="A0A1M6QEH7">
    <property type="interactions" value="397"/>
</dbReference>
<dbReference type="Pfam" id="PF10509">
    <property type="entry name" value="GalKase_gal_bdg"/>
    <property type="match status" value="1"/>
</dbReference>
<feature type="domain" description="GHMP kinase N-terminal" evidence="12">
    <location>
        <begin position="98"/>
        <end position="186"/>
    </location>
</feature>
<evidence type="ECO:0000256" key="6">
    <source>
        <dbReference type="ARBA" id="ARBA00022777"/>
    </source>
</evidence>
<dbReference type="Pfam" id="PF08544">
    <property type="entry name" value="GHMP_kinases_C"/>
    <property type="match status" value="1"/>
</dbReference>
<dbReference type="FunFam" id="3.30.70.890:FF:000001">
    <property type="entry name" value="Galactokinase"/>
    <property type="match status" value="1"/>
</dbReference>
<keyword evidence="7" id="KW-0067">ATP-binding</keyword>
<keyword evidence="3" id="KW-0808">Transferase</keyword>
<keyword evidence="2" id="KW-0963">Cytoplasm</keyword>
<evidence type="ECO:0000256" key="7">
    <source>
        <dbReference type="ARBA" id="ARBA00022840"/>
    </source>
</evidence>
<name>A0A1M6QEH7_9BACT</name>
<keyword evidence="8" id="KW-0460">Magnesium</keyword>
<evidence type="ECO:0000256" key="2">
    <source>
        <dbReference type="ARBA" id="ARBA00022490"/>
    </source>
</evidence>
<dbReference type="PRINTS" id="PR00959">
    <property type="entry name" value="MEVGALKINASE"/>
</dbReference>
<reference evidence="15 16" key="1">
    <citation type="submission" date="2016-11" db="EMBL/GenBank/DDBJ databases">
        <authorList>
            <person name="Jaros S."/>
            <person name="Januszkiewicz K."/>
            <person name="Wedrychowicz H."/>
        </authorList>
    </citation>
    <scope>NUCLEOTIDE SEQUENCE [LARGE SCALE GENOMIC DNA]</scope>
    <source>
        <strain evidence="15 16">DSM 18772</strain>
    </source>
</reference>
<sequence>MASGLPHLIERTTAQFEKNFGCTPTLLAAAPGRVNLIGEHIDYCDGFVLPCALPLYTLIAAAPAAEDHLITLDAGKKFPRTTIDLREPVNPGEPFWANYLKGVLASFLEFDSPRPLGFNAQISTNIPLGAGLSSSAALEVAFATLLEQITGHILTKKEKALLAQKAEHDFAGMPCGIMDQFASAYGEEGHLVLIDCKAEEASLISFERNDLDLVICNSMVSHSLADGEYAKRRADAEEALRRSGQTSWRDLSLADLPKLEKACPERIYHRARHIITESKRVIDATKALKDDDFLAFGQFMYRSHSSLRDDYEVSCPELDLLVDLAKEAGPAGGVLGSRMTGGGFGGSTITLCHSSHTRQFIAHLSSRYMEETGHKPDIIVAKPARGAHLV</sequence>
<dbReference type="InterPro" id="IPR019539">
    <property type="entry name" value="GalKase_N"/>
</dbReference>
<evidence type="ECO:0000259" key="14">
    <source>
        <dbReference type="Pfam" id="PF10509"/>
    </source>
</evidence>
<gene>
    <name evidence="15" type="ORF">SAMN02745181_3374</name>
</gene>
<keyword evidence="10" id="KW-0119">Carbohydrate metabolism</keyword>
<dbReference type="SUPFAM" id="SSF55060">
    <property type="entry name" value="GHMP Kinase, C-terminal domain"/>
    <property type="match status" value="1"/>
</dbReference>
<evidence type="ECO:0000256" key="10">
    <source>
        <dbReference type="ARBA" id="ARBA00023277"/>
    </source>
</evidence>
<dbReference type="OrthoDB" id="250531at2"/>
<dbReference type="Gene3D" id="3.30.230.10">
    <property type="match status" value="1"/>
</dbReference>
<feature type="domain" description="Galactokinase N-terminal" evidence="14">
    <location>
        <begin position="15"/>
        <end position="63"/>
    </location>
</feature>
<dbReference type="FunFam" id="3.30.230.10:FF:000017">
    <property type="entry name" value="Galactokinase"/>
    <property type="match status" value="1"/>
</dbReference>